<dbReference type="Gene3D" id="1.20.1250.20">
    <property type="entry name" value="MFS general substrate transporter like domains"/>
    <property type="match status" value="1"/>
</dbReference>
<evidence type="ECO:0000313" key="9">
    <source>
        <dbReference type="Proteomes" id="UP000011765"/>
    </source>
</evidence>
<dbReference type="InterPro" id="IPR011701">
    <property type="entry name" value="MFS"/>
</dbReference>
<protein>
    <submittedName>
        <fullName evidence="8">Major facilitator superfamily MFS_1</fullName>
    </submittedName>
</protein>
<evidence type="ECO:0000256" key="4">
    <source>
        <dbReference type="ARBA" id="ARBA00022989"/>
    </source>
</evidence>
<name>M1E572_9BACT</name>
<gene>
    <name evidence="8" type="ORF">Thena_0440</name>
</gene>
<keyword evidence="5 6" id="KW-0472">Membrane</keyword>
<dbReference type="EMBL" id="CP002690">
    <property type="protein sequence ID" value="AEE14081.1"/>
    <property type="molecule type" value="Genomic_DNA"/>
</dbReference>
<feature type="transmembrane region" description="Helical" evidence="6">
    <location>
        <begin position="46"/>
        <end position="63"/>
    </location>
</feature>
<dbReference type="GO" id="GO:0022857">
    <property type="term" value="F:transmembrane transporter activity"/>
    <property type="evidence" value="ECO:0007669"/>
    <property type="project" value="InterPro"/>
</dbReference>
<keyword evidence="4 6" id="KW-1133">Transmembrane helix</keyword>
<comment type="subcellular location">
    <subcellularLocation>
        <location evidence="1">Membrane</location>
        <topology evidence="1">Multi-pass membrane protein</topology>
    </subcellularLocation>
</comment>
<reference evidence="8 9" key="1">
    <citation type="submission" date="2011-04" db="EMBL/GenBank/DDBJ databases">
        <title>The complete genome of Thermodesulfobium narugense DSM 14796.</title>
        <authorList>
            <consortium name="US DOE Joint Genome Institute (JGI-PGF)"/>
            <person name="Lucas S."/>
            <person name="Han J."/>
            <person name="Lapidus A."/>
            <person name="Bruce D."/>
            <person name="Goodwin L."/>
            <person name="Pitluck S."/>
            <person name="Peters L."/>
            <person name="Kyrpides N."/>
            <person name="Mavromatis K."/>
            <person name="Pagani I."/>
            <person name="Ivanova N."/>
            <person name="Ovchinnikova G."/>
            <person name="Zhang X."/>
            <person name="Saunders L."/>
            <person name="Detter J.C."/>
            <person name="Tapia R."/>
            <person name="Han C."/>
            <person name="Land M."/>
            <person name="Hauser L."/>
            <person name="Markowitz V."/>
            <person name="Cheng J.-F."/>
            <person name="Hugenholtz P."/>
            <person name="Woyke T."/>
            <person name="Wu D."/>
            <person name="Spring S."/>
            <person name="Schroeder M."/>
            <person name="Brambilla E."/>
            <person name="Klenk H.-P."/>
            <person name="Eisen J.A."/>
        </authorList>
    </citation>
    <scope>NUCLEOTIDE SEQUENCE [LARGE SCALE GENOMIC DNA]</scope>
    <source>
        <strain evidence="8 9">DSM 14796</strain>
    </source>
</reference>
<evidence type="ECO:0000256" key="2">
    <source>
        <dbReference type="ARBA" id="ARBA00022448"/>
    </source>
</evidence>
<dbReference type="PANTHER" id="PTHR42718:SF9">
    <property type="entry name" value="MAJOR FACILITATOR SUPERFAMILY MULTIDRUG TRANSPORTER MFSC"/>
    <property type="match status" value="1"/>
</dbReference>
<dbReference type="PROSITE" id="PS50850">
    <property type="entry name" value="MFS"/>
    <property type="match status" value="1"/>
</dbReference>
<sequence>MISSKNIVLLCCLCVASFMVSLDVSIVNISYPYLSRVFNVTIENVSNLAIFYLLSLCSMLIIFGKISDSVGASRVFLTGSLLFSLTSLFCAISGNFYIMLIGRFLQGIASSMISATTGALILQRLPKEFIGRSFAAVTGLGGIGFAFGSPIGSFLVEKFGWHSIFLINVPIGILVFIFGVVSLSKAYETRLKSKIDFFGSLLIFSTISLFIVILSLCRVIAEKNLILLLWILWFLLFFFFLYHEKNNKNATIDFSIFRNKNIIFALLSSFLIVCLFDGFNFVIPFFAIGAMGFSQELTGFSIGVGSTITILASPLIGFLSDRFGHRNMCILSSLNVFLSSILFFFIQNFASIFYFVIAIVLAGVGLVGFFVASPSLILGQVKKTESGFVSSFIQVVQNLGAIIGIYIFSNFYGKIDIYESKKLLEKGFHDACSFGIFLSLISIIFSFFAFEKVKRGALSAERKDK</sequence>
<dbReference type="Gene3D" id="1.20.1720.10">
    <property type="entry name" value="Multidrug resistance protein D"/>
    <property type="match status" value="1"/>
</dbReference>
<dbReference type="InterPro" id="IPR020846">
    <property type="entry name" value="MFS_dom"/>
</dbReference>
<dbReference type="GO" id="GO:0016020">
    <property type="term" value="C:membrane"/>
    <property type="evidence" value="ECO:0007669"/>
    <property type="project" value="UniProtKB-SubCell"/>
</dbReference>
<dbReference type="RefSeq" id="WP_013755809.1">
    <property type="nucleotide sequence ID" value="NC_015499.1"/>
</dbReference>
<dbReference type="SUPFAM" id="SSF103473">
    <property type="entry name" value="MFS general substrate transporter"/>
    <property type="match status" value="1"/>
</dbReference>
<evidence type="ECO:0000313" key="8">
    <source>
        <dbReference type="EMBL" id="AEE14081.1"/>
    </source>
</evidence>
<evidence type="ECO:0000256" key="1">
    <source>
        <dbReference type="ARBA" id="ARBA00004141"/>
    </source>
</evidence>
<feature type="domain" description="Major facilitator superfamily (MFS) profile" evidence="7">
    <location>
        <begin position="9"/>
        <end position="454"/>
    </location>
</feature>
<feature type="transmembrane region" description="Helical" evidence="6">
    <location>
        <begin position="195"/>
        <end position="213"/>
    </location>
</feature>
<feature type="transmembrane region" description="Helical" evidence="6">
    <location>
        <begin position="388"/>
        <end position="408"/>
    </location>
</feature>
<proteinExistence type="predicted"/>
<feature type="transmembrane region" description="Helical" evidence="6">
    <location>
        <begin position="104"/>
        <end position="122"/>
    </location>
</feature>
<accession>M1E572</accession>
<organism evidence="8 9">
    <name type="scientific">Thermodesulfobium narugense DSM 14796</name>
    <dbReference type="NCBI Taxonomy" id="747365"/>
    <lineage>
        <taxon>Bacteria</taxon>
        <taxon>Pseudomonadati</taxon>
        <taxon>Thermodesulfobiota</taxon>
        <taxon>Thermodesulfobiia</taxon>
        <taxon>Thermodesulfobiales</taxon>
        <taxon>Thermodesulfobiaceae</taxon>
        <taxon>Thermodesulfobium</taxon>
    </lineage>
</organism>
<feature type="transmembrane region" description="Helical" evidence="6">
    <location>
        <begin position="161"/>
        <end position="183"/>
    </location>
</feature>
<feature type="transmembrane region" description="Helical" evidence="6">
    <location>
        <begin position="328"/>
        <end position="346"/>
    </location>
</feature>
<dbReference type="PANTHER" id="PTHR42718">
    <property type="entry name" value="MAJOR FACILITATOR SUPERFAMILY MULTIDRUG TRANSPORTER MFSC"/>
    <property type="match status" value="1"/>
</dbReference>
<dbReference type="Proteomes" id="UP000011765">
    <property type="component" value="Chromosome"/>
</dbReference>
<dbReference type="eggNOG" id="COG2814">
    <property type="taxonomic scope" value="Bacteria"/>
</dbReference>
<dbReference type="KEGG" id="tnr:Thena_0440"/>
<dbReference type="PRINTS" id="PR01036">
    <property type="entry name" value="TCRTETB"/>
</dbReference>
<feature type="transmembrane region" description="Helical" evidence="6">
    <location>
        <begin position="297"/>
        <end position="316"/>
    </location>
</feature>
<feature type="transmembrane region" description="Helical" evidence="6">
    <location>
        <begin position="428"/>
        <end position="450"/>
    </location>
</feature>
<evidence type="ECO:0000259" key="7">
    <source>
        <dbReference type="PROSITE" id="PS50850"/>
    </source>
</evidence>
<keyword evidence="3 6" id="KW-0812">Transmembrane</keyword>
<dbReference type="CDD" id="cd17321">
    <property type="entry name" value="MFS_MMR_MDR_like"/>
    <property type="match status" value="1"/>
</dbReference>
<keyword evidence="9" id="KW-1185">Reference proteome</keyword>
<dbReference type="STRING" id="747365.Thena_0440"/>
<evidence type="ECO:0000256" key="3">
    <source>
        <dbReference type="ARBA" id="ARBA00022692"/>
    </source>
</evidence>
<evidence type="ECO:0000256" key="5">
    <source>
        <dbReference type="ARBA" id="ARBA00023136"/>
    </source>
</evidence>
<feature type="transmembrane region" description="Helical" evidence="6">
    <location>
        <begin position="134"/>
        <end position="155"/>
    </location>
</feature>
<evidence type="ECO:0000256" key="6">
    <source>
        <dbReference type="SAM" id="Phobius"/>
    </source>
</evidence>
<feature type="transmembrane region" description="Helical" evidence="6">
    <location>
        <begin position="225"/>
        <end position="242"/>
    </location>
</feature>
<keyword evidence="2" id="KW-0813">Transport</keyword>
<dbReference type="HOGENOM" id="CLU_000960_28_3_9"/>
<dbReference type="AlphaFoldDB" id="M1E572"/>
<feature type="transmembrane region" description="Helical" evidence="6">
    <location>
        <begin position="352"/>
        <end position="376"/>
    </location>
</feature>
<feature type="transmembrane region" description="Helical" evidence="6">
    <location>
        <begin position="75"/>
        <end position="98"/>
    </location>
</feature>
<dbReference type="OrthoDB" id="65739at2"/>
<dbReference type="InterPro" id="IPR036259">
    <property type="entry name" value="MFS_trans_sf"/>
</dbReference>
<dbReference type="Pfam" id="PF07690">
    <property type="entry name" value="MFS_1"/>
    <property type="match status" value="1"/>
</dbReference>
<feature type="transmembrane region" description="Helical" evidence="6">
    <location>
        <begin position="263"/>
        <end position="291"/>
    </location>
</feature>